<dbReference type="PANTHER" id="PTHR35718:SF1">
    <property type="entry name" value="EXPRESSED PROTEIN"/>
    <property type="match status" value="1"/>
</dbReference>
<gene>
    <name evidence="2" type="ORF">Goari_020345</name>
</gene>
<evidence type="ECO:0000256" key="1">
    <source>
        <dbReference type="SAM" id="Phobius"/>
    </source>
</evidence>
<organism evidence="2 3">
    <name type="scientific">Gossypium aridum</name>
    <name type="common">American cotton</name>
    <name type="synonym">Erioxylum aridum</name>
    <dbReference type="NCBI Taxonomy" id="34290"/>
    <lineage>
        <taxon>Eukaryota</taxon>
        <taxon>Viridiplantae</taxon>
        <taxon>Streptophyta</taxon>
        <taxon>Embryophyta</taxon>
        <taxon>Tracheophyta</taxon>
        <taxon>Spermatophyta</taxon>
        <taxon>Magnoliopsida</taxon>
        <taxon>eudicotyledons</taxon>
        <taxon>Gunneridae</taxon>
        <taxon>Pentapetalae</taxon>
        <taxon>rosids</taxon>
        <taxon>malvids</taxon>
        <taxon>Malvales</taxon>
        <taxon>Malvaceae</taxon>
        <taxon>Malvoideae</taxon>
        <taxon>Gossypium</taxon>
    </lineage>
</organism>
<dbReference type="AlphaFoldDB" id="A0A7J8YM38"/>
<accession>A0A7J8YM38</accession>
<keyword evidence="1" id="KW-1133">Transmembrane helix</keyword>
<evidence type="ECO:0000313" key="3">
    <source>
        <dbReference type="Proteomes" id="UP000593577"/>
    </source>
</evidence>
<keyword evidence="3" id="KW-1185">Reference proteome</keyword>
<sequence>MLSNHHYKTPLPKAIVKHAQNFNSNACRSSGLSSIKEKQQMNPFASFLLLLSSLAFLVSIGNGQDRAPHGIAHENPMAFSPSAYEFFHPKTQNPDNENPCATSKCSPLPVAAEVDSNKALETKALPQQKPGHPLGAGGVVAIVFGLAFVVLSAMGVFYVIKTRRVTATTNQPNTVQLEA</sequence>
<keyword evidence="1" id="KW-0812">Transmembrane</keyword>
<name>A0A7J8YM38_GOSAI</name>
<feature type="transmembrane region" description="Helical" evidence="1">
    <location>
        <begin position="44"/>
        <end position="61"/>
    </location>
</feature>
<feature type="transmembrane region" description="Helical" evidence="1">
    <location>
        <begin position="134"/>
        <end position="160"/>
    </location>
</feature>
<proteinExistence type="predicted"/>
<reference evidence="2 3" key="1">
    <citation type="journal article" date="2019" name="Genome Biol. Evol.">
        <title>Insights into the evolution of the New World diploid cottons (Gossypium, subgenus Houzingenia) based on genome sequencing.</title>
        <authorList>
            <person name="Grover C.E."/>
            <person name="Arick M.A. 2nd"/>
            <person name="Thrash A."/>
            <person name="Conover J.L."/>
            <person name="Sanders W.S."/>
            <person name="Peterson D.G."/>
            <person name="Frelichowski J.E."/>
            <person name="Scheffler J.A."/>
            <person name="Scheffler B.E."/>
            <person name="Wendel J.F."/>
        </authorList>
    </citation>
    <scope>NUCLEOTIDE SEQUENCE [LARGE SCALE GENOMIC DNA]</scope>
    <source>
        <strain evidence="2">185</strain>
        <tissue evidence="2">Leaf</tissue>
    </source>
</reference>
<dbReference type="PANTHER" id="PTHR35718">
    <property type="entry name" value="EXPRESSED PROTEIN"/>
    <property type="match status" value="1"/>
</dbReference>
<protein>
    <recommendedName>
        <fullName evidence="4">Transmembrane protein</fullName>
    </recommendedName>
</protein>
<dbReference type="EMBL" id="JABFAA010071022">
    <property type="protein sequence ID" value="MBA0700647.1"/>
    <property type="molecule type" value="Genomic_DNA"/>
</dbReference>
<evidence type="ECO:0008006" key="4">
    <source>
        <dbReference type="Google" id="ProtNLM"/>
    </source>
</evidence>
<comment type="caution">
    <text evidence="2">The sequence shown here is derived from an EMBL/GenBank/DDBJ whole genome shotgun (WGS) entry which is preliminary data.</text>
</comment>
<evidence type="ECO:0000313" key="2">
    <source>
        <dbReference type="EMBL" id="MBA0700647.1"/>
    </source>
</evidence>
<keyword evidence="1" id="KW-0472">Membrane</keyword>
<dbReference type="Proteomes" id="UP000593577">
    <property type="component" value="Unassembled WGS sequence"/>
</dbReference>